<proteinExistence type="predicted"/>
<accession>B2FDQ9</accession>
<evidence type="ECO:0000313" key="1">
    <source>
        <dbReference type="EMBL" id="CAM91311.1"/>
    </source>
</evidence>
<gene>
    <name evidence="1" type="primary">dsrA</name>
</gene>
<dbReference type="SUPFAM" id="SSF55124">
    <property type="entry name" value="Nitrite/Sulfite reductase N-terminal domain-like"/>
    <property type="match status" value="1"/>
</dbReference>
<dbReference type="GO" id="GO:0016491">
    <property type="term" value="F:oxidoreductase activity"/>
    <property type="evidence" value="ECO:0007669"/>
    <property type="project" value="InterPro"/>
</dbReference>
<name>B2FDQ9_9BACT</name>
<reference evidence="1" key="1">
    <citation type="submission" date="2007-04" db="EMBL/GenBank/DDBJ databases">
        <title>Microbial response to substrate addition during anaerobic degradation of organic carbon in sediment from the Namibian shelf.</title>
        <authorList>
            <person name="Julies E."/>
            <person name="Leloup J."/>
            <person name="Kohls K."/>
            <person name="Bruchert V."/>
        </authorList>
    </citation>
    <scope>NUCLEOTIDE SEQUENCE</scope>
    <source>
        <strain evidence="1">DSR-DGGE-lam2</strain>
    </source>
</reference>
<dbReference type="AlphaFoldDB" id="B2FDQ9"/>
<sequence>SDWLGGGVIGRYCDLPDKFPAVAHFHTMRVNQPASKFYTTDYLRQLCDLWEYRGSGMTNMHGSTGDIIFIGTFTESEKFSTITQVLNQDLGGSGSNRRTPACCWAKARCSYPGMKPQASCYNLPVLPGQPPRRSIW</sequence>
<feature type="non-terminal residue" evidence="1">
    <location>
        <position position="136"/>
    </location>
</feature>
<dbReference type="EMBL" id="AM697655">
    <property type="protein sequence ID" value="CAM91311.1"/>
    <property type="molecule type" value="Genomic_DNA"/>
</dbReference>
<protein>
    <submittedName>
        <fullName evidence="1">Dissimilatory sulfite reductase alpha subunit</fullName>
    </submittedName>
</protein>
<dbReference type="Gene3D" id="3.30.70.2500">
    <property type="match status" value="1"/>
</dbReference>
<dbReference type="InterPro" id="IPR036136">
    <property type="entry name" value="Nit/Sulf_reduc_fer-like_dom_sf"/>
</dbReference>
<feature type="non-terminal residue" evidence="1">
    <location>
        <position position="1"/>
    </location>
</feature>
<organism evidence="1">
    <name type="scientific">uncultured sulfate-reducing bacterium</name>
    <dbReference type="NCBI Taxonomy" id="153939"/>
    <lineage>
        <taxon>Bacteria</taxon>
        <taxon>environmental samples</taxon>
    </lineage>
</organism>